<evidence type="ECO:0008006" key="3">
    <source>
        <dbReference type="Google" id="ProtNLM"/>
    </source>
</evidence>
<accession>A0A6M8M9G3</accession>
<dbReference type="AlphaFoldDB" id="A0A6M8M9G3"/>
<evidence type="ECO:0000313" key="1">
    <source>
        <dbReference type="EMBL" id="QKF51744.1"/>
    </source>
</evidence>
<proteinExistence type="predicted"/>
<dbReference type="KEGG" id="pgg:FX982_02712"/>
<protein>
    <recommendedName>
        <fullName evidence="3">Ig-like domain-containing protein</fullName>
    </recommendedName>
</protein>
<dbReference type="Proteomes" id="UP000501989">
    <property type="component" value="Chromosome"/>
</dbReference>
<organism evidence="1 2">
    <name type="scientific">Pseudomonas graminis</name>
    <dbReference type="NCBI Taxonomy" id="158627"/>
    <lineage>
        <taxon>Bacteria</taxon>
        <taxon>Pseudomonadati</taxon>
        <taxon>Pseudomonadota</taxon>
        <taxon>Gammaproteobacteria</taxon>
        <taxon>Pseudomonadales</taxon>
        <taxon>Pseudomonadaceae</taxon>
        <taxon>Pseudomonas</taxon>
    </lineage>
</organism>
<evidence type="ECO:0000313" key="2">
    <source>
        <dbReference type="Proteomes" id="UP000501989"/>
    </source>
</evidence>
<dbReference type="EMBL" id="CP053746">
    <property type="protein sequence ID" value="QKF51744.1"/>
    <property type="molecule type" value="Genomic_DNA"/>
</dbReference>
<sequence length="444" mass="48360">MARDRKAQSLTRRTGDGSKALLAMPEVPAIIDPNDPEGLVSTGTQVNDLEVLVPLWPFPAGPGDIDRLDLFWSGVTSDTPVATANFPGPVDPATFPFSLKADKNILQPDGQYQLWYTVTTDANDTAPSERRTVTIDTRPPSYNQQLMPLLLPDDLVGGVINEAYLASHGDQVELRLPSPVYLDAKEGDVVDLYWSQDNPPTTSVVASVTVTQAQIEADDIRISLPGDAVRAPDRDGNFYATYKVRDRAGNETDSFSRETPAAVALKPLPGGDLPEPDFPEADIYGYINCNNEPWNGITVRVTFVRNLFEYQDQITLYWQGYHTLNGHDPIAGTEGVFARTVSVKNVTDGYLDILVEPFIPHIEPILEGSALASYRLTKVGGHSGASYEGLVKINRTLPSGEICGPVMQAVQSGSRREGGCKACRLFTRFIARVLQTLGRGGKGQ</sequence>
<name>A0A6M8M9G3_9PSED</name>
<reference evidence="2" key="1">
    <citation type="submission" date="2019-12" db="EMBL/GenBank/DDBJ databases">
        <title>Endophytic bacteria associated with Panax ginseng seedlings.</title>
        <authorList>
            <person name="Park J.M."/>
            <person name="Shin R."/>
            <person name="Jo S.H."/>
        </authorList>
    </citation>
    <scope>NUCLEOTIDE SEQUENCE [LARGE SCALE GENOMIC DNA]</scope>
    <source>
        <strain evidence="2">PgKB30</strain>
    </source>
</reference>
<keyword evidence="2" id="KW-1185">Reference proteome</keyword>
<gene>
    <name evidence="1" type="ORF">FX982_02712</name>
</gene>